<feature type="compositionally biased region" description="Polar residues" evidence="1">
    <location>
        <begin position="258"/>
        <end position="268"/>
    </location>
</feature>
<dbReference type="Proteomes" id="UP000694383">
    <property type="component" value="Unplaced"/>
</dbReference>
<dbReference type="AlphaFoldDB" id="A0A8C7V8N6"/>
<dbReference type="Ensembl" id="ENSOSIT00000000068.1">
    <property type="protein sequence ID" value="ENSOSIP00000000059.1"/>
    <property type="gene ID" value="ENSOSIG00000000051.1"/>
</dbReference>
<feature type="region of interest" description="Disordered" evidence="1">
    <location>
        <begin position="226"/>
        <end position="304"/>
    </location>
</feature>
<sequence length="364" mass="42391">MKHPLTEDVEELLGRFQQTDSVRYEVFSALWRDMSFSDVFAGLGNYSEVRRFCRVALATAAKFFLPPYSYQIRTGGLYLLFAFFHTQPASPPLRIRLALKDWTHVDMFLRDSVRAQHYDVVFVYEKLAAEKAFHYAAMPHLLCFQRQIHPKKHPECPEFLRRTAAVQDLLPADLMEEVRNIQSHYEKLKEDTVQVSSRATMTLPDFHQRLQACMSEFLTWQEKTFTSKAHKSTKEDEDSAEEEEEEPCSKRRARLLSSIKQRSYSSFQKAPRSRRHRHAEIQDGSSPRAEQGGAPAPPLYKRPPSLRARTWMSLGKDEKDSKAHAWLLSVPEQLESMQVKRFRRTTPFKLSRSDANEFKSNQTL</sequence>
<dbReference type="GO" id="GO:0043565">
    <property type="term" value="F:sequence-specific DNA binding"/>
    <property type="evidence" value="ECO:0007669"/>
    <property type="project" value="TreeGrafter"/>
</dbReference>
<feature type="compositionally biased region" description="Acidic residues" evidence="1">
    <location>
        <begin position="235"/>
        <end position="246"/>
    </location>
</feature>
<dbReference type="GO" id="GO:0019185">
    <property type="term" value="C:snRNA-activating protein complex"/>
    <property type="evidence" value="ECO:0007669"/>
    <property type="project" value="TreeGrafter"/>
</dbReference>
<dbReference type="GeneTree" id="ENSGT00390000018691"/>
<protein>
    <recommendedName>
        <fullName evidence="4">snRNA-activating protein complex subunit 1</fullName>
    </recommendedName>
</protein>
<dbReference type="GO" id="GO:0042795">
    <property type="term" value="P:snRNA transcription by RNA polymerase II"/>
    <property type="evidence" value="ECO:0007669"/>
    <property type="project" value="TreeGrafter"/>
</dbReference>
<organism evidence="2 3">
    <name type="scientific">Oryzias sinensis</name>
    <name type="common">Chinese medaka</name>
    <dbReference type="NCBI Taxonomy" id="183150"/>
    <lineage>
        <taxon>Eukaryota</taxon>
        <taxon>Metazoa</taxon>
        <taxon>Chordata</taxon>
        <taxon>Craniata</taxon>
        <taxon>Vertebrata</taxon>
        <taxon>Euteleostomi</taxon>
        <taxon>Actinopterygii</taxon>
        <taxon>Neopterygii</taxon>
        <taxon>Teleostei</taxon>
        <taxon>Neoteleostei</taxon>
        <taxon>Acanthomorphata</taxon>
        <taxon>Ovalentaria</taxon>
        <taxon>Atherinomorphae</taxon>
        <taxon>Beloniformes</taxon>
        <taxon>Adrianichthyidae</taxon>
        <taxon>Oryziinae</taxon>
        <taxon>Oryzias</taxon>
    </lineage>
</organism>
<proteinExistence type="predicted"/>
<reference evidence="2" key="2">
    <citation type="submission" date="2025-09" db="UniProtKB">
        <authorList>
            <consortium name="Ensembl"/>
        </authorList>
    </citation>
    <scope>IDENTIFICATION</scope>
</reference>
<dbReference type="PANTHER" id="PTHR15131">
    <property type="entry name" value="SMALL NUCLEAR RNA ACTIVATING COMPLEX, POLYPEPTIDE 1"/>
    <property type="match status" value="1"/>
</dbReference>
<accession>A0A8C7V8N6</accession>
<dbReference type="PANTHER" id="PTHR15131:SF3">
    <property type="entry name" value="SNRNA-ACTIVATING PROTEIN COMPLEX SUBUNIT 1"/>
    <property type="match status" value="1"/>
</dbReference>
<dbReference type="Pfam" id="PF09808">
    <property type="entry name" value="SNAPC1"/>
    <property type="match status" value="1"/>
</dbReference>
<evidence type="ECO:0000313" key="2">
    <source>
        <dbReference type="Ensembl" id="ENSOSIP00000000059.1"/>
    </source>
</evidence>
<name>A0A8C7V8N6_9TELE</name>
<evidence type="ECO:0000256" key="1">
    <source>
        <dbReference type="SAM" id="MobiDB-lite"/>
    </source>
</evidence>
<dbReference type="GO" id="GO:0042796">
    <property type="term" value="P:snRNA transcription by RNA polymerase III"/>
    <property type="evidence" value="ECO:0007669"/>
    <property type="project" value="TreeGrafter"/>
</dbReference>
<dbReference type="InterPro" id="IPR019188">
    <property type="entry name" value="SNAPC1"/>
</dbReference>
<evidence type="ECO:0008006" key="4">
    <source>
        <dbReference type="Google" id="ProtNLM"/>
    </source>
</evidence>
<evidence type="ECO:0000313" key="3">
    <source>
        <dbReference type="Proteomes" id="UP000694383"/>
    </source>
</evidence>
<keyword evidence="3" id="KW-1185">Reference proteome</keyword>
<reference evidence="2" key="1">
    <citation type="submission" date="2025-08" db="UniProtKB">
        <authorList>
            <consortium name="Ensembl"/>
        </authorList>
    </citation>
    <scope>IDENTIFICATION</scope>
</reference>